<feature type="compositionally biased region" description="Basic and acidic residues" evidence="1">
    <location>
        <begin position="619"/>
        <end position="628"/>
    </location>
</feature>
<feature type="compositionally biased region" description="Low complexity" evidence="1">
    <location>
        <begin position="677"/>
        <end position="688"/>
    </location>
</feature>
<feature type="region of interest" description="Disordered" evidence="1">
    <location>
        <begin position="774"/>
        <end position="929"/>
    </location>
</feature>
<feature type="compositionally biased region" description="Low complexity" evidence="1">
    <location>
        <begin position="774"/>
        <end position="820"/>
    </location>
</feature>
<sequence length="929" mass="103838">MQTTKTERALELDRLYQARRGHTPQISISDETHHITEAIGDMYGREDDHFRKRDPRPLSFVSSPQGENFESNPSRSQIPRTPSNGAPIRSPLSPTNTRTASTNQDNGHPSPPSLNRTNSDTAQQQFPINDLDYESSPAAVAQELSNLQAIRRMSMDVNKSDPDLPSFGGGISIPPMAPSHETDENDASTLYWVPASLHPELAPKEFKTFIEERVEKMRRRNSGGEDSLSPDGLGRSGSGGGLRRKKSMLSKQINSGTDYKDGADRLERKKSGANQLPNALENISELEHLVNDPSSIVQRTSGDTLRRSNDSGEQPDDMPILPAKLGTPLLKRSIRTNYRRGSLRKGERVGTTPRRPGFRGAETDTEESPVSSPSTTHNPDFPGAPLTRVQTEPLNRRPSAAENFSRPTRKRSPPNQTQPYQTPSTDDKEASGRQQKSFHSRIASNGRTTANLPGYGPQQKVPSIVETPPADTSKSGVQLPARSSSHEIPPHLNSQQPQHTPPPAGPLPARPPLIKQASNANREPPIRDRPPSKPTNQTLEDIISKPTPLPGNLSTRTDTLSSIPYDDKKLEKKPSREGKSGEGSGKKWWSFGGSDDKEKDKEEKDLSKKSSKSKFTKANIDKSHDNTRLDVLQTSIDGSKGRESLVLDRENVKLDEERRKDSNRKASGNESKKEKGGSTFLSSLFGSTKRSEKESGGKRASSSRGISPEPPLRILKPDIDYNWTRFSILEERAIYRMAHIKLANPRRELYSQVLLSNFMYSYLAKVQQMHPQMQIAQSPAQQKQQQQQQQAQQQQAQQQQTQPEQADPQGSQQRRQTQSRQRADQPEEFSQYQRYQEQARLDTSPSTLDTSNHGPLRPDPPSPADDRDQQRSNSRPSRQQEYDRHQNSNGYSVASGDRYMGNHGSSSQQGYYQQDLFDDNDNTKDDEMW</sequence>
<dbReference type="Proteomes" id="UP000799437">
    <property type="component" value="Unassembled WGS sequence"/>
</dbReference>
<feature type="compositionally biased region" description="Pro residues" evidence="1">
    <location>
        <begin position="499"/>
        <end position="511"/>
    </location>
</feature>
<feature type="region of interest" description="Disordered" evidence="1">
    <location>
        <begin position="218"/>
        <end position="714"/>
    </location>
</feature>
<name>A0A6A6WCB6_9PEZI</name>
<feature type="compositionally biased region" description="Polar residues" evidence="1">
    <location>
        <begin position="292"/>
        <end position="303"/>
    </location>
</feature>
<dbReference type="EMBL" id="ML996568">
    <property type="protein sequence ID" value="KAF2760353.1"/>
    <property type="molecule type" value="Genomic_DNA"/>
</dbReference>
<evidence type="ECO:0000313" key="3">
    <source>
        <dbReference type="EMBL" id="KAF2760353.1"/>
    </source>
</evidence>
<feature type="compositionally biased region" description="Basic and acidic residues" evidence="1">
    <location>
        <begin position="594"/>
        <end position="608"/>
    </location>
</feature>
<accession>A0A6A6WCB6</accession>
<feature type="compositionally biased region" description="Polar residues" evidence="1">
    <location>
        <begin position="413"/>
        <end position="424"/>
    </location>
</feature>
<feature type="compositionally biased region" description="Polar residues" evidence="1">
    <location>
        <begin position="60"/>
        <end position="84"/>
    </location>
</feature>
<evidence type="ECO:0000259" key="2">
    <source>
        <dbReference type="SMART" id="SM01327"/>
    </source>
</evidence>
<feature type="compositionally biased region" description="Polar residues" evidence="1">
    <location>
        <begin position="92"/>
        <end position="120"/>
    </location>
</feature>
<dbReference type="GO" id="GO:0010971">
    <property type="term" value="P:positive regulation of G2/M transition of mitotic cell cycle"/>
    <property type="evidence" value="ECO:0007669"/>
    <property type="project" value="TreeGrafter"/>
</dbReference>
<feature type="compositionally biased region" description="Basic and acidic residues" evidence="1">
    <location>
        <begin position="639"/>
        <end position="664"/>
    </location>
</feature>
<dbReference type="GO" id="GO:0005737">
    <property type="term" value="C:cytoplasm"/>
    <property type="evidence" value="ECO:0007669"/>
    <property type="project" value="TreeGrafter"/>
</dbReference>
<dbReference type="OrthoDB" id="5589766at2759"/>
<dbReference type="GeneID" id="54481497"/>
<feature type="domain" description="Protein Zds1 C-terminal" evidence="2">
    <location>
        <begin position="715"/>
        <end position="767"/>
    </location>
</feature>
<dbReference type="PANTHER" id="PTHR28089">
    <property type="entry name" value="PROTEIN ZDS1-RELATED"/>
    <property type="match status" value="1"/>
</dbReference>
<organism evidence="3 4">
    <name type="scientific">Pseudovirgaria hyperparasitica</name>
    <dbReference type="NCBI Taxonomy" id="470096"/>
    <lineage>
        <taxon>Eukaryota</taxon>
        <taxon>Fungi</taxon>
        <taxon>Dikarya</taxon>
        <taxon>Ascomycota</taxon>
        <taxon>Pezizomycotina</taxon>
        <taxon>Dothideomycetes</taxon>
        <taxon>Dothideomycetes incertae sedis</taxon>
        <taxon>Acrospermales</taxon>
        <taxon>Acrospermaceae</taxon>
        <taxon>Pseudovirgaria</taxon>
    </lineage>
</organism>
<protein>
    <recommendedName>
        <fullName evidence="2">Protein Zds1 C-terminal domain-containing protein</fullName>
    </recommendedName>
</protein>
<feature type="compositionally biased region" description="Basic and acidic residues" evidence="1">
    <location>
        <begin position="258"/>
        <end position="270"/>
    </location>
</feature>
<feature type="region of interest" description="Disordered" evidence="1">
    <location>
        <begin position="16"/>
        <end position="120"/>
    </location>
</feature>
<dbReference type="GO" id="GO:0030010">
    <property type="term" value="P:establishment of cell polarity"/>
    <property type="evidence" value="ECO:0007669"/>
    <property type="project" value="TreeGrafter"/>
</dbReference>
<keyword evidence="4" id="KW-1185">Reference proteome</keyword>
<dbReference type="Pfam" id="PF08632">
    <property type="entry name" value="Zds_C"/>
    <property type="match status" value="1"/>
</dbReference>
<feature type="compositionally biased region" description="Polar residues" evidence="1">
    <location>
        <begin position="552"/>
        <end position="562"/>
    </location>
</feature>
<dbReference type="InterPro" id="IPR013941">
    <property type="entry name" value="ZDS1_C"/>
</dbReference>
<feature type="region of interest" description="Disordered" evidence="1">
    <location>
        <begin position="157"/>
        <end position="185"/>
    </location>
</feature>
<reference evidence="3" key="1">
    <citation type="journal article" date="2020" name="Stud. Mycol.">
        <title>101 Dothideomycetes genomes: a test case for predicting lifestyles and emergence of pathogens.</title>
        <authorList>
            <person name="Haridas S."/>
            <person name="Albert R."/>
            <person name="Binder M."/>
            <person name="Bloem J."/>
            <person name="Labutti K."/>
            <person name="Salamov A."/>
            <person name="Andreopoulos B."/>
            <person name="Baker S."/>
            <person name="Barry K."/>
            <person name="Bills G."/>
            <person name="Bluhm B."/>
            <person name="Cannon C."/>
            <person name="Castanera R."/>
            <person name="Culley D."/>
            <person name="Daum C."/>
            <person name="Ezra D."/>
            <person name="Gonzalez J."/>
            <person name="Henrissat B."/>
            <person name="Kuo A."/>
            <person name="Liang C."/>
            <person name="Lipzen A."/>
            <person name="Lutzoni F."/>
            <person name="Magnuson J."/>
            <person name="Mondo S."/>
            <person name="Nolan M."/>
            <person name="Ohm R."/>
            <person name="Pangilinan J."/>
            <person name="Park H.-J."/>
            <person name="Ramirez L."/>
            <person name="Alfaro M."/>
            <person name="Sun H."/>
            <person name="Tritt A."/>
            <person name="Yoshinaga Y."/>
            <person name="Zwiers L.-H."/>
            <person name="Turgeon B."/>
            <person name="Goodwin S."/>
            <person name="Spatafora J."/>
            <person name="Crous P."/>
            <person name="Grigoriev I."/>
        </authorList>
    </citation>
    <scope>NUCLEOTIDE SEQUENCE</scope>
    <source>
        <strain evidence="3">CBS 121739</strain>
    </source>
</reference>
<evidence type="ECO:0000256" key="1">
    <source>
        <dbReference type="SAM" id="MobiDB-lite"/>
    </source>
</evidence>
<dbReference type="AlphaFoldDB" id="A0A6A6WCB6"/>
<feature type="compositionally biased region" description="Polar residues" evidence="1">
    <location>
        <begin position="432"/>
        <end position="451"/>
    </location>
</feature>
<dbReference type="SMART" id="SM01327">
    <property type="entry name" value="Zds_C"/>
    <property type="match status" value="1"/>
</dbReference>
<gene>
    <name evidence="3" type="ORF">EJ05DRAFT_280656</name>
</gene>
<feature type="compositionally biased region" description="Basic residues" evidence="1">
    <location>
        <begin position="332"/>
        <end position="343"/>
    </location>
</feature>
<feature type="compositionally biased region" description="Basic and acidic residues" evidence="1">
    <location>
        <begin position="565"/>
        <end position="580"/>
    </location>
</feature>
<evidence type="ECO:0000313" key="4">
    <source>
        <dbReference type="Proteomes" id="UP000799437"/>
    </source>
</evidence>
<dbReference type="PANTHER" id="PTHR28089:SF1">
    <property type="entry name" value="PROTEIN ZDS1-RELATED"/>
    <property type="match status" value="1"/>
</dbReference>
<feature type="compositionally biased region" description="Low complexity" evidence="1">
    <location>
        <begin position="904"/>
        <end position="915"/>
    </location>
</feature>
<dbReference type="InterPro" id="IPR040206">
    <property type="entry name" value="Zds1/2"/>
</dbReference>
<feature type="compositionally biased region" description="Polar residues" evidence="1">
    <location>
        <begin position="828"/>
        <end position="853"/>
    </location>
</feature>
<proteinExistence type="predicted"/>
<dbReference type="RefSeq" id="XP_033602804.1">
    <property type="nucleotide sequence ID" value="XM_033740443.1"/>
</dbReference>